<dbReference type="EMBL" id="CM001555">
    <property type="protein sequence ID" value="EJG06628.1"/>
    <property type="molecule type" value="Genomic_DNA"/>
</dbReference>
<dbReference type="Pfam" id="PF00254">
    <property type="entry name" value="FKBP_C"/>
    <property type="match status" value="1"/>
</dbReference>
<accession>J1ANZ4</accession>
<sequence>MDRAGTGDTVAVIYTGTLEDGTIFDRPEEPRQITLGAGEINPAFEEALVGMAPGETKTVFLPAEKAYGPHRKNLVFRLKRKDLKLPEEPVPGGTARISLKGGTSTLVTVLKADRKTVTVDANHPLAGKDLTFAITLVDICRDGGE</sequence>
<dbReference type="PANTHER" id="PTHR47861">
    <property type="entry name" value="FKBP-TYPE PEPTIDYL-PROLYL CIS-TRANS ISOMERASE SLYD"/>
    <property type="match status" value="1"/>
</dbReference>
<evidence type="ECO:0000259" key="10">
    <source>
        <dbReference type="PROSITE" id="PS50059"/>
    </source>
</evidence>
<keyword evidence="6" id="KW-0143">Chaperone</keyword>
<dbReference type="PATRIC" id="fig|28892.9.peg.703"/>
<dbReference type="STRING" id="28892.Metli_0661"/>
<evidence type="ECO:0000256" key="2">
    <source>
        <dbReference type="ARBA" id="ARBA00004496"/>
    </source>
</evidence>
<dbReference type="HOGENOM" id="CLU_098197_2_1_2"/>
<dbReference type="OrthoDB" id="8615at2157"/>
<dbReference type="GO" id="GO:0005737">
    <property type="term" value="C:cytoplasm"/>
    <property type="evidence" value="ECO:0007669"/>
    <property type="project" value="UniProtKB-SubCell"/>
</dbReference>
<organism evidence="11 12">
    <name type="scientific">Methanofollis liminatans DSM 4140</name>
    <dbReference type="NCBI Taxonomy" id="28892"/>
    <lineage>
        <taxon>Archaea</taxon>
        <taxon>Methanobacteriati</taxon>
        <taxon>Methanobacteriota</taxon>
        <taxon>Stenosarchaea group</taxon>
        <taxon>Methanomicrobia</taxon>
        <taxon>Methanomicrobiales</taxon>
        <taxon>Methanomicrobiaceae</taxon>
        <taxon>Methanofollis</taxon>
    </lineage>
</organism>
<evidence type="ECO:0000313" key="12">
    <source>
        <dbReference type="Proteomes" id="UP000005095"/>
    </source>
</evidence>
<dbReference type="GO" id="GO:0003755">
    <property type="term" value="F:peptidyl-prolyl cis-trans isomerase activity"/>
    <property type="evidence" value="ECO:0007669"/>
    <property type="project" value="UniProtKB-UniRule"/>
</dbReference>
<keyword evidence="5 8" id="KW-0697">Rotamase</keyword>
<keyword evidence="7 8" id="KW-0413">Isomerase</keyword>
<feature type="domain" description="PPIase FKBP-type" evidence="10">
    <location>
        <begin position="7"/>
        <end position="86"/>
    </location>
</feature>
<dbReference type="AlphaFoldDB" id="J1ANZ4"/>
<comment type="catalytic activity">
    <reaction evidence="1 8 9">
        <text>[protein]-peptidylproline (omega=180) = [protein]-peptidylproline (omega=0)</text>
        <dbReference type="Rhea" id="RHEA:16237"/>
        <dbReference type="Rhea" id="RHEA-COMP:10747"/>
        <dbReference type="Rhea" id="RHEA-COMP:10748"/>
        <dbReference type="ChEBI" id="CHEBI:83833"/>
        <dbReference type="ChEBI" id="CHEBI:83834"/>
        <dbReference type="EC" id="5.2.1.8"/>
    </reaction>
</comment>
<dbReference type="Gene3D" id="3.10.50.40">
    <property type="match status" value="1"/>
</dbReference>
<evidence type="ECO:0000256" key="7">
    <source>
        <dbReference type="ARBA" id="ARBA00023235"/>
    </source>
</evidence>
<proteinExistence type="inferred from homology"/>
<evidence type="ECO:0000256" key="9">
    <source>
        <dbReference type="RuleBase" id="RU003915"/>
    </source>
</evidence>
<name>J1ANZ4_9EURY</name>
<evidence type="ECO:0000256" key="4">
    <source>
        <dbReference type="ARBA" id="ARBA00022490"/>
    </source>
</evidence>
<dbReference type="SUPFAM" id="SSF54534">
    <property type="entry name" value="FKBP-like"/>
    <property type="match status" value="1"/>
</dbReference>
<dbReference type="InterPro" id="IPR046357">
    <property type="entry name" value="PPIase_dom_sf"/>
</dbReference>
<reference evidence="11 12" key="1">
    <citation type="submission" date="2011-08" db="EMBL/GenBank/DDBJ databases">
        <title>The complete genome of Methanofollis liminatans DSM 4140.</title>
        <authorList>
            <consortium name="US DOE Joint Genome Institute (JGI-PGF)"/>
            <person name="Lucas S."/>
            <person name="Han J."/>
            <person name="Lapidus A."/>
            <person name="Bruce D."/>
            <person name="Goodwin L."/>
            <person name="Pitluck S."/>
            <person name="Peters L."/>
            <person name="Kyrpides N."/>
            <person name="Mavromatis K."/>
            <person name="Ivanova N."/>
            <person name="Mikhailova N."/>
            <person name="Lu M."/>
            <person name="Detter J.C."/>
            <person name="Tapia R."/>
            <person name="Han C."/>
            <person name="Land M."/>
            <person name="Hauser L."/>
            <person name="Markowitz V."/>
            <person name="Cheng J.-F."/>
            <person name="Hugenholtz P."/>
            <person name="Woyke T."/>
            <person name="Wu D."/>
            <person name="Spring S."/>
            <person name="Schuler E."/>
            <person name="Brambilla E."/>
            <person name="Klenk H.-P."/>
            <person name="Eisen J.A."/>
        </authorList>
    </citation>
    <scope>NUCLEOTIDE SEQUENCE [LARGE SCALE GENOMIC DNA]</scope>
    <source>
        <strain evidence="11 12">DSM 4140</strain>
    </source>
</reference>
<gene>
    <name evidence="11" type="ORF">Metli_0661</name>
</gene>
<dbReference type="PANTHER" id="PTHR47861:SF3">
    <property type="entry name" value="FKBP-TYPE PEPTIDYL-PROLYL CIS-TRANS ISOMERASE SLYD"/>
    <property type="match status" value="1"/>
</dbReference>
<dbReference type="GO" id="GO:0042026">
    <property type="term" value="P:protein refolding"/>
    <property type="evidence" value="ECO:0007669"/>
    <property type="project" value="UniProtKB-ARBA"/>
</dbReference>
<dbReference type="Proteomes" id="UP000005095">
    <property type="component" value="Chromosome"/>
</dbReference>
<protein>
    <recommendedName>
        <fullName evidence="9">Peptidyl-prolyl cis-trans isomerase</fullName>
        <ecNumber evidence="9">5.2.1.8</ecNumber>
    </recommendedName>
</protein>
<comment type="similarity">
    <text evidence="3 9">Belongs to the FKBP-type PPIase family.</text>
</comment>
<evidence type="ECO:0000256" key="5">
    <source>
        <dbReference type="ARBA" id="ARBA00023110"/>
    </source>
</evidence>
<comment type="subcellular location">
    <subcellularLocation>
        <location evidence="2">Cytoplasm</location>
    </subcellularLocation>
</comment>
<dbReference type="RefSeq" id="WP_004037984.1">
    <property type="nucleotide sequence ID" value="NZ_CM001555.1"/>
</dbReference>
<evidence type="ECO:0000256" key="6">
    <source>
        <dbReference type="ARBA" id="ARBA00023186"/>
    </source>
</evidence>
<dbReference type="EC" id="5.2.1.8" evidence="9"/>
<dbReference type="PROSITE" id="PS50059">
    <property type="entry name" value="FKBP_PPIASE"/>
    <property type="match status" value="1"/>
</dbReference>
<evidence type="ECO:0000256" key="1">
    <source>
        <dbReference type="ARBA" id="ARBA00000971"/>
    </source>
</evidence>
<keyword evidence="4" id="KW-0963">Cytoplasm</keyword>
<keyword evidence="12" id="KW-1185">Reference proteome</keyword>
<evidence type="ECO:0000313" key="11">
    <source>
        <dbReference type="EMBL" id="EJG06628.1"/>
    </source>
</evidence>
<dbReference type="InterPro" id="IPR001179">
    <property type="entry name" value="PPIase_FKBP_dom"/>
</dbReference>
<evidence type="ECO:0000256" key="3">
    <source>
        <dbReference type="ARBA" id="ARBA00006577"/>
    </source>
</evidence>
<evidence type="ECO:0000256" key="8">
    <source>
        <dbReference type="PROSITE-ProRule" id="PRU00277"/>
    </source>
</evidence>